<dbReference type="HOGENOM" id="CLU_076902_12_3_1"/>
<dbReference type="SUPFAM" id="SSF50182">
    <property type="entry name" value="Sm-like ribonucleoproteins"/>
    <property type="match status" value="1"/>
</dbReference>
<keyword evidence="6 10" id="KW-0508">mRNA splicing</keyword>
<dbReference type="AlphaFoldDB" id="G8ZZ47"/>
<keyword evidence="3 10" id="KW-0507">mRNA processing</keyword>
<evidence type="ECO:0000256" key="6">
    <source>
        <dbReference type="ARBA" id="ARBA00023187"/>
    </source>
</evidence>
<comment type="subcellular location">
    <subcellularLocation>
        <location evidence="1 10">Nucleus</location>
    </subcellularLocation>
</comment>
<dbReference type="OrthoDB" id="409625at2759"/>
<dbReference type="GO" id="GO:0005686">
    <property type="term" value="C:U2 snRNP"/>
    <property type="evidence" value="ECO:0007669"/>
    <property type="project" value="EnsemblFungi"/>
</dbReference>
<dbReference type="GO" id="GO:0000974">
    <property type="term" value="C:Prp19 complex"/>
    <property type="evidence" value="ECO:0007669"/>
    <property type="project" value="EnsemblFungi"/>
</dbReference>
<dbReference type="InterPro" id="IPR034100">
    <property type="entry name" value="Sm_F"/>
</dbReference>
<dbReference type="Pfam" id="PF01423">
    <property type="entry name" value="LSM"/>
    <property type="match status" value="1"/>
</dbReference>
<dbReference type="GO" id="GO:0005682">
    <property type="term" value="C:U5 snRNP"/>
    <property type="evidence" value="ECO:0007669"/>
    <property type="project" value="EnsemblFungi"/>
</dbReference>
<dbReference type="FunFam" id="2.30.30.100:FF:000070">
    <property type="entry name" value="Small nuclear ribonucleoprotein F"/>
    <property type="match status" value="1"/>
</dbReference>
<evidence type="ECO:0000256" key="2">
    <source>
        <dbReference type="ARBA" id="ARBA00007927"/>
    </source>
</evidence>
<dbReference type="GO" id="GO:0005685">
    <property type="term" value="C:U1 snRNP"/>
    <property type="evidence" value="ECO:0007669"/>
    <property type="project" value="EnsemblFungi"/>
</dbReference>
<dbReference type="Proteomes" id="UP000005627">
    <property type="component" value="Chromosome 8"/>
</dbReference>
<evidence type="ECO:0000256" key="8">
    <source>
        <dbReference type="ARBA" id="ARBA00023274"/>
    </source>
</evidence>
<dbReference type="PROSITE" id="PS52002">
    <property type="entry name" value="SM"/>
    <property type="match status" value="1"/>
</dbReference>
<dbReference type="Gene3D" id="2.30.30.100">
    <property type="match status" value="1"/>
</dbReference>
<dbReference type="GeneID" id="11500897"/>
<dbReference type="InterPro" id="IPR001163">
    <property type="entry name" value="Sm_dom_euk/arc"/>
</dbReference>
<organism evidence="12 13">
    <name type="scientific">Torulaspora delbrueckii</name>
    <name type="common">Yeast</name>
    <name type="synonym">Candida colliculosa</name>
    <dbReference type="NCBI Taxonomy" id="4950"/>
    <lineage>
        <taxon>Eukaryota</taxon>
        <taxon>Fungi</taxon>
        <taxon>Dikarya</taxon>
        <taxon>Ascomycota</taxon>
        <taxon>Saccharomycotina</taxon>
        <taxon>Saccharomycetes</taxon>
        <taxon>Saccharomycetales</taxon>
        <taxon>Saccharomycetaceae</taxon>
        <taxon>Torulaspora</taxon>
    </lineage>
</organism>
<protein>
    <recommendedName>
        <fullName evidence="9">Sm protein F</fullName>
    </recommendedName>
</protein>
<keyword evidence="8 10" id="KW-0687">Ribonucleoprotein</keyword>
<dbReference type="InterPro" id="IPR010920">
    <property type="entry name" value="LSM_dom_sf"/>
</dbReference>
<dbReference type="InParanoid" id="G8ZZ47"/>
<dbReference type="GO" id="GO:1990935">
    <property type="term" value="F:splicing factor binding"/>
    <property type="evidence" value="ECO:0007669"/>
    <property type="project" value="EnsemblFungi"/>
</dbReference>
<evidence type="ECO:0000256" key="5">
    <source>
        <dbReference type="ARBA" id="ARBA00022884"/>
    </source>
</evidence>
<dbReference type="EMBL" id="HE616749">
    <property type="protein sequence ID" value="CCE93891.1"/>
    <property type="molecule type" value="Genomic_DNA"/>
</dbReference>
<dbReference type="GO" id="GO:0008266">
    <property type="term" value="F:poly(U) RNA binding"/>
    <property type="evidence" value="ECO:0007669"/>
    <property type="project" value="EnsemblFungi"/>
</dbReference>
<evidence type="ECO:0000256" key="9">
    <source>
        <dbReference type="ARBA" id="ARBA00030144"/>
    </source>
</evidence>
<dbReference type="GO" id="GO:0071013">
    <property type="term" value="C:catalytic step 2 spliceosome"/>
    <property type="evidence" value="ECO:0007669"/>
    <property type="project" value="TreeGrafter"/>
</dbReference>
<dbReference type="RefSeq" id="XP_003683102.1">
    <property type="nucleotide sequence ID" value="XM_003683054.1"/>
</dbReference>
<sequence>MSFTPVNPKPFLRELVDQPVVVTLKFNSTQYRGTLVSTDNYFNVRLRDAEEFVDGRSRGTVGEIFVRCNNVLWIGQPQPEAAE</sequence>
<comment type="similarity">
    <text evidence="2 10">Belongs to the snRNP Sm proteins family. SmF/LSm6 subfamily.</text>
</comment>
<dbReference type="PANTHER" id="PTHR11021">
    <property type="entry name" value="SMALL NUCLEAR RIBONUCLEOPROTEIN F SNRNP-F"/>
    <property type="match status" value="1"/>
</dbReference>
<dbReference type="FunCoup" id="G8ZZ47">
    <property type="interactions" value="800"/>
</dbReference>
<evidence type="ECO:0000256" key="10">
    <source>
        <dbReference type="PIRNR" id="PIRNR006609"/>
    </source>
</evidence>
<dbReference type="InterPro" id="IPR016487">
    <property type="entry name" value="Lsm6/sSmF"/>
</dbReference>
<evidence type="ECO:0000313" key="12">
    <source>
        <dbReference type="EMBL" id="CCE93891.1"/>
    </source>
</evidence>
<dbReference type="SMART" id="SM00651">
    <property type="entry name" value="Sm"/>
    <property type="match status" value="1"/>
</dbReference>
<evidence type="ECO:0000256" key="1">
    <source>
        <dbReference type="ARBA" id="ARBA00004123"/>
    </source>
</evidence>
<accession>G8ZZ47</accession>
<keyword evidence="7 10" id="KW-0539">Nucleus</keyword>
<dbReference type="eggNOG" id="KOG3482">
    <property type="taxonomic scope" value="Eukaryota"/>
</dbReference>
<dbReference type="GO" id="GO:0036261">
    <property type="term" value="P:7-methylguanosine cap hypermethylation"/>
    <property type="evidence" value="ECO:0007669"/>
    <property type="project" value="EnsemblFungi"/>
</dbReference>
<evidence type="ECO:0000256" key="3">
    <source>
        <dbReference type="ARBA" id="ARBA00022664"/>
    </source>
</evidence>
<dbReference type="GO" id="GO:0071014">
    <property type="term" value="C:post-mRNA release spliceosomal complex"/>
    <property type="evidence" value="ECO:0007669"/>
    <property type="project" value="EnsemblFungi"/>
</dbReference>
<feature type="domain" description="Sm" evidence="11">
    <location>
        <begin position="7"/>
        <end position="80"/>
    </location>
</feature>
<reference evidence="12 13" key="1">
    <citation type="journal article" date="2011" name="Proc. Natl. Acad. Sci. U.S.A.">
        <title>Evolutionary erosion of yeast sex chromosomes by mating-type switching accidents.</title>
        <authorList>
            <person name="Gordon J.L."/>
            <person name="Armisen D."/>
            <person name="Proux-Wera E."/>
            <person name="Oheigeartaigh S.S."/>
            <person name="Byrne K.P."/>
            <person name="Wolfe K.H."/>
        </authorList>
    </citation>
    <scope>NUCLEOTIDE SEQUENCE [LARGE SCALE GENOMIC DNA]</scope>
    <source>
        <strain evidence="13">ATCC 10662 / CBS 1146 / NBRC 0425 / NCYC 2629 / NRRL Y-866</strain>
    </source>
</reference>
<evidence type="ECO:0000259" key="11">
    <source>
        <dbReference type="PROSITE" id="PS52002"/>
    </source>
</evidence>
<keyword evidence="5 10" id="KW-0694">RNA-binding</keyword>
<dbReference type="GO" id="GO:0046540">
    <property type="term" value="C:U4/U6 x U5 tri-snRNP complex"/>
    <property type="evidence" value="ECO:0007669"/>
    <property type="project" value="EnsemblFungi"/>
</dbReference>
<dbReference type="PANTHER" id="PTHR11021:SF0">
    <property type="entry name" value="SMALL NUCLEAR RIBONUCLEOPROTEIN F"/>
    <property type="match status" value="1"/>
</dbReference>
<dbReference type="GO" id="GO:0005687">
    <property type="term" value="C:U4 snRNP"/>
    <property type="evidence" value="ECO:0007669"/>
    <property type="project" value="EnsemblFungi"/>
</dbReference>
<dbReference type="CDD" id="cd01722">
    <property type="entry name" value="Sm_F"/>
    <property type="match status" value="1"/>
</dbReference>
<proteinExistence type="inferred from homology"/>
<dbReference type="KEGG" id="tdl:TDEL_0H00320"/>
<keyword evidence="13" id="KW-1185">Reference proteome</keyword>
<name>G8ZZ47_TORDE</name>
<dbReference type="InterPro" id="IPR047575">
    <property type="entry name" value="Sm"/>
</dbReference>
<dbReference type="GO" id="GO:0000398">
    <property type="term" value="P:mRNA splicing, via spliceosome"/>
    <property type="evidence" value="ECO:0007669"/>
    <property type="project" value="EnsemblFungi"/>
</dbReference>
<dbReference type="GO" id="GO:0034715">
    <property type="term" value="C:pICln-Sm protein complex"/>
    <property type="evidence" value="ECO:0007669"/>
    <property type="project" value="TreeGrafter"/>
</dbReference>
<dbReference type="PIRSF" id="PIRSF006609">
    <property type="entry name" value="snRNP_SmF"/>
    <property type="match status" value="1"/>
</dbReference>
<evidence type="ECO:0000313" key="13">
    <source>
        <dbReference type="Proteomes" id="UP000005627"/>
    </source>
</evidence>
<gene>
    <name evidence="12" type="primary">TDEL0H00320</name>
    <name evidence="12" type="ORF">TDEL_0H00320</name>
</gene>
<evidence type="ECO:0000256" key="4">
    <source>
        <dbReference type="ARBA" id="ARBA00022728"/>
    </source>
</evidence>
<evidence type="ECO:0000256" key="7">
    <source>
        <dbReference type="ARBA" id="ARBA00023242"/>
    </source>
</evidence>
<keyword evidence="4 10" id="KW-0747">Spliceosome</keyword>
<dbReference type="STRING" id="1076872.G8ZZ47"/>